<evidence type="ECO:0000256" key="5">
    <source>
        <dbReference type="ARBA" id="ARBA00023065"/>
    </source>
</evidence>
<evidence type="ECO:0000256" key="2">
    <source>
        <dbReference type="ARBA" id="ARBA00022448"/>
    </source>
</evidence>
<dbReference type="GO" id="GO:0034220">
    <property type="term" value="P:monoatomic ion transmembrane transport"/>
    <property type="evidence" value="ECO:0007669"/>
    <property type="project" value="UniProtKB-KW"/>
</dbReference>
<name>A0ABD0K5Q1_9CAEN</name>
<dbReference type="SUPFAM" id="SSF54695">
    <property type="entry name" value="POZ domain"/>
    <property type="match status" value="1"/>
</dbReference>
<protein>
    <recommendedName>
        <fullName evidence="10">Transposase</fullName>
    </recommendedName>
</protein>
<dbReference type="PRINTS" id="PR01498">
    <property type="entry name" value="SHAWCHANNEL"/>
</dbReference>
<keyword evidence="9" id="KW-1185">Reference proteome</keyword>
<sequence>EHFDPTAVVYALGELHVPLEVCGAVVKRELDFWQIDELEIKACCWRHYRSYIENQAILDSFNNSLVRENVHVDLDALKGWKQLQWKVWLILEYPRTSRLAM</sequence>
<keyword evidence="3" id="KW-0812">Transmembrane</keyword>
<evidence type="ECO:0000256" key="1">
    <source>
        <dbReference type="ARBA" id="ARBA00004141"/>
    </source>
</evidence>
<comment type="caution">
    <text evidence="8">The sequence shown here is derived from an EMBL/GenBank/DDBJ whole genome shotgun (WGS) entry which is preliminary data.</text>
</comment>
<keyword evidence="7" id="KW-0407">Ion channel</keyword>
<keyword evidence="5" id="KW-0406">Ion transport</keyword>
<organism evidence="8 9">
    <name type="scientific">Batillaria attramentaria</name>
    <dbReference type="NCBI Taxonomy" id="370345"/>
    <lineage>
        <taxon>Eukaryota</taxon>
        <taxon>Metazoa</taxon>
        <taxon>Spiralia</taxon>
        <taxon>Lophotrochozoa</taxon>
        <taxon>Mollusca</taxon>
        <taxon>Gastropoda</taxon>
        <taxon>Caenogastropoda</taxon>
        <taxon>Sorbeoconcha</taxon>
        <taxon>Cerithioidea</taxon>
        <taxon>Batillariidae</taxon>
        <taxon>Batillaria</taxon>
    </lineage>
</organism>
<gene>
    <name evidence="8" type="ORF">BaRGS_00026493</name>
</gene>
<feature type="non-terminal residue" evidence="8">
    <location>
        <position position="1"/>
    </location>
</feature>
<evidence type="ECO:0008006" key="10">
    <source>
        <dbReference type="Google" id="ProtNLM"/>
    </source>
</evidence>
<evidence type="ECO:0000256" key="6">
    <source>
        <dbReference type="ARBA" id="ARBA00023136"/>
    </source>
</evidence>
<evidence type="ECO:0000313" key="9">
    <source>
        <dbReference type="Proteomes" id="UP001519460"/>
    </source>
</evidence>
<evidence type="ECO:0000313" key="8">
    <source>
        <dbReference type="EMBL" id="KAK7482250.1"/>
    </source>
</evidence>
<dbReference type="GO" id="GO:0016020">
    <property type="term" value="C:membrane"/>
    <property type="evidence" value="ECO:0007669"/>
    <property type="project" value="UniProtKB-SubCell"/>
</dbReference>
<feature type="non-terminal residue" evidence="8">
    <location>
        <position position="101"/>
    </location>
</feature>
<comment type="subcellular location">
    <subcellularLocation>
        <location evidence="1">Membrane</location>
        <topology evidence="1">Multi-pass membrane protein</topology>
    </subcellularLocation>
</comment>
<dbReference type="PANTHER" id="PTHR11537">
    <property type="entry name" value="VOLTAGE-GATED POTASSIUM CHANNEL"/>
    <property type="match status" value="1"/>
</dbReference>
<dbReference type="InterPro" id="IPR003974">
    <property type="entry name" value="K_chnl_volt-dep_Kv3"/>
</dbReference>
<dbReference type="PANTHER" id="PTHR11537:SF252">
    <property type="entry name" value="POTASSIUM VOLTAGE-GATED CHANNEL PROTEIN SHAW"/>
    <property type="match status" value="1"/>
</dbReference>
<evidence type="ECO:0000256" key="3">
    <source>
        <dbReference type="ARBA" id="ARBA00022692"/>
    </source>
</evidence>
<keyword evidence="6" id="KW-0472">Membrane</keyword>
<dbReference type="InterPro" id="IPR028325">
    <property type="entry name" value="VG_K_chnl"/>
</dbReference>
<dbReference type="InterPro" id="IPR011333">
    <property type="entry name" value="SKP1/BTB/POZ_sf"/>
</dbReference>
<proteinExistence type="predicted"/>
<evidence type="ECO:0000256" key="4">
    <source>
        <dbReference type="ARBA" id="ARBA00022989"/>
    </source>
</evidence>
<dbReference type="EMBL" id="JACVVK020000248">
    <property type="protein sequence ID" value="KAK7482250.1"/>
    <property type="molecule type" value="Genomic_DNA"/>
</dbReference>
<dbReference type="AlphaFoldDB" id="A0ABD0K5Q1"/>
<accession>A0ABD0K5Q1</accession>
<keyword evidence="2" id="KW-0813">Transport</keyword>
<dbReference type="Gene3D" id="3.30.710.10">
    <property type="entry name" value="Potassium Channel Kv1.1, Chain A"/>
    <property type="match status" value="1"/>
</dbReference>
<dbReference type="Proteomes" id="UP001519460">
    <property type="component" value="Unassembled WGS sequence"/>
</dbReference>
<reference evidence="8 9" key="1">
    <citation type="journal article" date="2023" name="Sci. Data">
        <title>Genome assembly of the Korean intertidal mud-creeper Batillaria attramentaria.</title>
        <authorList>
            <person name="Patra A.K."/>
            <person name="Ho P.T."/>
            <person name="Jun S."/>
            <person name="Lee S.J."/>
            <person name="Kim Y."/>
            <person name="Won Y.J."/>
        </authorList>
    </citation>
    <scope>NUCLEOTIDE SEQUENCE [LARGE SCALE GENOMIC DNA]</scope>
    <source>
        <strain evidence="8">Wonlab-2016</strain>
    </source>
</reference>
<keyword evidence="4" id="KW-1133">Transmembrane helix</keyword>
<evidence type="ECO:0000256" key="7">
    <source>
        <dbReference type="ARBA" id="ARBA00023303"/>
    </source>
</evidence>